<dbReference type="Proteomes" id="UP000008840">
    <property type="component" value="Chromosome"/>
</dbReference>
<keyword evidence="2" id="KW-1185">Reference proteome</keyword>
<organism evidence="1 2">
    <name type="scientific">Stenotrophomonas maltophilia (strain K279a)</name>
    <dbReference type="NCBI Taxonomy" id="522373"/>
    <lineage>
        <taxon>Bacteria</taxon>
        <taxon>Pseudomonadati</taxon>
        <taxon>Pseudomonadota</taxon>
        <taxon>Gammaproteobacteria</taxon>
        <taxon>Lysobacterales</taxon>
        <taxon>Lysobacteraceae</taxon>
        <taxon>Stenotrophomonas</taxon>
        <taxon>Stenotrophomonas maltophilia group</taxon>
    </lineage>
</organism>
<reference evidence="1 2" key="1">
    <citation type="journal article" date="2008" name="Genome Biol.">
        <title>The complete genome, comparative and functional analysis of Stenotrophomonas maltophilia reveals an organism heavily shielded by drug resistance determinants.</title>
        <authorList>
            <person name="Crossman L.C."/>
            <person name="Gould V.C."/>
            <person name="Dow J.M."/>
            <person name="Vernikos G.S."/>
            <person name="Okazaki A."/>
            <person name="Sebaihia M."/>
            <person name="Saunders D."/>
            <person name="Arrowsmith C."/>
            <person name="Carver T."/>
            <person name="Peters N."/>
            <person name="Adlem E."/>
            <person name="Kerhornou A."/>
            <person name="Lord A."/>
            <person name="Murphy L."/>
            <person name="Seeger K."/>
            <person name="Squares R."/>
            <person name="Rutter S."/>
            <person name="Quail M.A."/>
            <person name="Rajandream M.A."/>
            <person name="Harris D."/>
            <person name="Churcher C."/>
            <person name="Bentley S.D."/>
            <person name="Parkhill J."/>
            <person name="Thomson N.R."/>
            <person name="Avison M.B."/>
        </authorList>
    </citation>
    <scope>NUCLEOTIDE SEQUENCE [LARGE SCALE GENOMIC DNA]</scope>
    <source>
        <strain evidence="1 2">K279a</strain>
    </source>
</reference>
<proteinExistence type="predicted"/>
<protein>
    <submittedName>
        <fullName evidence="1">Uncharacterized protein</fullName>
    </submittedName>
</protein>
<dbReference type="EMBL" id="AM743169">
    <property type="protein sequence ID" value="CAQ47141.1"/>
    <property type="molecule type" value="Genomic_DNA"/>
</dbReference>
<evidence type="ECO:0000313" key="1">
    <source>
        <dbReference type="EMBL" id="CAQ47141.1"/>
    </source>
</evidence>
<dbReference type="AlphaFoldDB" id="B2FRQ1"/>
<accession>B2FRQ1</accession>
<dbReference type="EnsemblBacteria" id="CAQ47141">
    <property type="protein sequence ID" value="CAQ47141"/>
    <property type="gene ID" value="Smlt3729"/>
</dbReference>
<gene>
    <name evidence="1" type="ordered locus">Smlt3729</name>
</gene>
<evidence type="ECO:0000313" key="2">
    <source>
        <dbReference type="Proteomes" id="UP000008840"/>
    </source>
</evidence>
<sequence length="181" mass="19153">MQVHFALHAVDQQFAMHQTAGCTGVAAAMAAAQQGAQAGQQQAWLDRFVHIVIGARFQAQHLLDVVFAGGQHQDRHVGETADLPAHVDAAEAGQHQVQYHQLGRMLAAGRAGKVTACHMLHGETMFVEIVADQFGQATVVLHQQDLGRGTVGGGCPGGWLHAREASVPGQERPAAKPINAP</sequence>
<dbReference type="HOGENOM" id="CLU_1488264_0_0_6"/>
<name>B2FRQ1_STRMK</name>
<dbReference type="KEGG" id="sml:Smlt3729"/>